<dbReference type="GeneID" id="123087596"/>
<name>A0A3B6I202_WHEAT</name>
<keyword evidence="3" id="KW-1185">Reference proteome</keyword>
<dbReference type="Gramene" id="TraesSYM4A03G02185600.1">
    <property type="protein sequence ID" value="TraesSYM4A03G02185600.1"/>
    <property type="gene ID" value="TraesSYM4A03G02185600"/>
</dbReference>
<dbReference type="Gramene" id="TraesARI4A03G02196300.1">
    <property type="protein sequence ID" value="TraesARI4A03G02196300.1"/>
    <property type="gene ID" value="TraesARI4A03G02196300"/>
</dbReference>
<dbReference type="Gramene" id="TraesSTA4A03G02151450.1">
    <property type="protein sequence ID" value="TraesSTA4A03G02151450.1"/>
    <property type="gene ID" value="TraesSTA4A03G02151450"/>
</dbReference>
<reference evidence="2" key="1">
    <citation type="submission" date="2018-08" db="EMBL/GenBank/DDBJ databases">
        <authorList>
            <person name="Rossello M."/>
        </authorList>
    </citation>
    <scope>NUCLEOTIDE SEQUENCE [LARGE SCALE GENOMIC DNA]</scope>
    <source>
        <strain evidence="2">cv. Chinese Spring</strain>
    </source>
</reference>
<dbReference type="Gene3D" id="3.80.10.10">
    <property type="entry name" value="Ribonuclease Inhibitor"/>
    <property type="match status" value="1"/>
</dbReference>
<evidence type="ECO:0000313" key="3">
    <source>
        <dbReference type="Proteomes" id="UP000019116"/>
    </source>
</evidence>
<organism evidence="2">
    <name type="scientific">Triticum aestivum</name>
    <name type="common">Wheat</name>
    <dbReference type="NCBI Taxonomy" id="4565"/>
    <lineage>
        <taxon>Eukaryota</taxon>
        <taxon>Viridiplantae</taxon>
        <taxon>Streptophyta</taxon>
        <taxon>Embryophyta</taxon>
        <taxon>Tracheophyta</taxon>
        <taxon>Spermatophyta</taxon>
        <taxon>Magnoliopsida</taxon>
        <taxon>Liliopsida</taxon>
        <taxon>Poales</taxon>
        <taxon>Poaceae</taxon>
        <taxon>BOP clade</taxon>
        <taxon>Pooideae</taxon>
        <taxon>Triticodae</taxon>
        <taxon>Triticeae</taxon>
        <taxon>Triticinae</taxon>
        <taxon>Triticum</taxon>
    </lineage>
</organism>
<proteinExistence type="predicted"/>
<dbReference type="SUPFAM" id="SSF81383">
    <property type="entry name" value="F-box domain"/>
    <property type="match status" value="1"/>
</dbReference>
<dbReference type="Gene3D" id="1.20.1280.50">
    <property type="match status" value="1"/>
</dbReference>
<feature type="domain" description="F-box" evidence="1">
    <location>
        <begin position="15"/>
        <end position="51"/>
    </location>
</feature>
<dbReference type="Gramene" id="TraesLAC4A03G02111460.2">
    <property type="protein sequence ID" value="TraesLAC4A03G02111460.2"/>
    <property type="gene ID" value="TraesLAC4A03G02111460"/>
</dbReference>
<reference evidence="2" key="2">
    <citation type="submission" date="2018-10" db="UniProtKB">
        <authorList>
            <consortium name="EnsemblPlants"/>
        </authorList>
    </citation>
    <scope>IDENTIFICATION</scope>
</reference>
<dbReference type="Proteomes" id="UP000019116">
    <property type="component" value="Chromosome 4A"/>
</dbReference>
<dbReference type="Gramene" id="TraesCS4A03G0825700.1">
    <property type="protein sequence ID" value="TraesCS4A03G0825700.1.CDS"/>
    <property type="gene ID" value="TraesCS4A03G0825700"/>
</dbReference>
<dbReference type="PROSITE" id="PS50181">
    <property type="entry name" value="FBOX"/>
    <property type="match status" value="1"/>
</dbReference>
<dbReference type="Gramene" id="TraesCS4A02G332400.1">
    <property type="protein sequence ID" value="TraesCS4A02G332400.1"/>
    <property type="gene ID" value="TraesCS4A02G332400"/>
</dbReference>
<dbReference type="KEGG" id="taes:123087596"/>
<dbReference type="RefSeq" id="XP_044365571.1">
    <property type="nucleotide sequence ID" value="XM_044509636.1"/>
</dbReference>
<dbReference type="Gramene" id="TraesPARA_EIv1.0_1227530.1">
    <property type="protein sequence ID" value="TraesPARA_EIv1.0_1227530.1.CDS"/>
    <property type="gene ID" value="TraesPARA_EIv1.0_1227530"/>
</dbReference>
<dbReference type="Gramene" id="TraesCAD_scaffold_013759_01G000400.1">
    <property type="protein sequence ID" value="TraesCAD_scaffold_013759_01G000400.1"/>
    <property type="gene ID" value="TraesCAD_scaffold_013759_01G000400"/>
</dbReference>
<dbReference type="InterPro" id="IPR055357">
    <property type="entry name" value="LRR_At1g61320_AtMIF1"/>
</dbReference>
<dbReference type="InterPro" id="IPR001810">
    <property type="entry name" value="F-box_dom"/>
</dbReference>
<gene>
    <name evidence="2" type="primary">LOC123087596</name>
</gene>
<dbReference type="STRING" id="4565.A0A3B6I202"/>
<dbReference type="OrthoDB" id="594376at2759"/>
<protein>
    <recommendedName>
        <fullName evidence="1">F-box domain-containing protein</fullName>
    </recommendedName>
</protein>
<dbReference type="OMA" id="CTHIQLI"/>
<dbReference type="Pfam" id="PF12937">
    <property type="entry name" value="F-box-like"/>
    <property type="match status" value="1"/>
</dbReference>
<dbReference type="Gramene" id="TraesJAG4A03G02159690.1">
    <property type="protein sequence ID" value="TraesJAG4A03G02159690.1"/>
    <property type="gene ID" value="TraesJAG4A03G02159690"/>
</dbReference>
<dbReference type="AlphaFoldDB" id="A0A3B6I202"/>
<dbReference type="EnsemblPlants" id="TraesCS4A02G332400.1">
    <property type="protein sequence ID" value="TraesCS4A02G332400.1"/>
    <property type="gene ID" value="TraesCS4A02G332400"/>
</dbReference>
<dbReference type="SUPFAM" id="SSF52047">
    <property type="entry name" value="RNI-like"/>
    <property type="match status" value="1"/>
</dbReference>
<evidence type="ECO:0000259" key="1">
    <source>
        <dbReference type="PROSITE" id="PS50181"/>
    </source>
</evidence>
<sequence length="462" mass="52956">MESPPPHKRNVRRDDDRISALPDDLLLGILERLELREAVRAGAVSTRWRHLPHRLSRLHLNGRHFRCTTLLEFMDAFTGATRRLLTDRDCHCNGSHAIKSISLRFFLSAPHLSPIGRAVEHVVSRGETKRLHFGTCSPYKRNTALQLAEFGQQFMSFSRDYPLAFQWLTRLTLKNLAFGHSDVTDLINACDRLTHLTLSFCQLVDEHTPLKIDTPCSGIKDLEFIQFGCTQIELISVPKLSKVQCTSWRLANPPVRFVYVPELRDVSLSTSAMAWQAPFLLSDCLSRSAMNLSKLHLNFRHQMIWIQPEHPKQLTAIFRNLSDLSLSEIFPECDLSWTLFILEAAPALQKFTLSRTRHACDIAFEDNAEKTNVVWEPSKDFKHMNLKSLTIDGFEEEDKVTNYIRLVMGRAVGLKRIELRGEGCKKCDAIDPRTSQVDETRRHRIKELLTNGSSSSVERIMR</sequence>
<dbReference type="PANTHER" id="PTHR32153">
    <property type="entry name" value="OJ000223_09.16 PROTEIN"/>
    <property type="match status" value="1"/>
</dbReference>
<dbReference type="Gramene" id="TraesLDM4A03G02157200.1">
    <property type="protein sequence ID" value="TraesLDM4A03G02157200.1"/>
    <property type="gene ID" value="TraesLDM4A03G02157200"/>
</dbReference>
<dbReference type="Gramene" id="TraesWEE_scaffold_012776_01G000400.1">
    <property type="protein sequence ID" value="TraesWEE_scaffold_012776_01G000400.1"/>
    <property type="gene ID" value="TraesWEE_scaffold_012776_01G000400"/>
</dbReference>
<dbReference type="Gramene" id="TraesRN4A0100852200.1">
    <property type="protein sequence ID" value="TraesRN4A0100852200.1"/>
    <property type="gene ID" value="TraesRN4A0100852200"/>
</dbReference>
<evidence type="ECO:0000313" key="2">
    <source>
        <dbReference type="EnsemblPlants" id="TraesCS4A02G332400.1"/>
    </source>
</evidence>
<dbReference type="InterPro" id="IPR044997">
    <property type="entry name" value="F-box_plant"/>
</dbReference>
<dbReference type="InterPro" id="IPR032675">
    <property type="entry name" value="LRR_dom_sf"/>
</dbReference>
<dbReference type="InterPro" id="IPR036047">
    <property type="entry name" value="F-box-like_dom_sf"/>
</dbReference>
<dbReference type="Pfam" id="PF23622">
    <property type="entry name" value="LRR_At1g61320_AtMIF1"/>
    <property type="match status" value="1"/>
</dbReference>
<accession>A0A3B6I202</accession>